<name>A0A7R9DMQ4_TIMPO</name>
<accession>A0A7R9DMQ4</accession>
<dbReference type="PANTHER" id="PTHR46880:SF5">
    <property type="entry name" value="DUF4371 DOMAIN-CONTAINING PROTEIN"/>
    <property type="match status" value="1"/>
</dbReference>
<proteinExistence type="predicted"/>
<gene>
    <name evidence="1" type="ORF">TPSB3V08_LOCUS11904</name>
</gene>
<reference evidence="1" key="1">
    <citation type="submission" date="2020-11" db="EMBL/GenBank/DDBJ databases">
        <authorList>
            <person name="Tran Van P."/>
        </authorList>
    </citation>
    <scope>NUCLEOTIDE SEQUENCE</scope>
</reference>
<dbReference type="EMBL" id="OD014267">
    <property type="protein sequence ID" value="CAD7417612.1"/>
    <property type="molecule type" value="Genomic_DNA"/>
</dbReference>
<protein>
    <submittedName>
        <fullName evidence="1">Uncharacterized protein</fullName>
    </submittedName>
</protein>
<evidence type="ECO:0000313" key="1">
    <source>
        <dbReference type="EMBL" id="CAD7417612.1"/>
    </source>
</evidence>
<dbReference type="AlphaFoldDB" id="A0A7R9DMQ4"/>
<organism evidence="1">
    <name type="scientific">Timema poppense</name>
    <name type="common">Walking stick</name>
    <dbReference type="NCBI Taxonomy" id="170557"/>
    <lineage>
        <taxon>Eukaryota</taxon>
        <taxon>Metazoa</taxon>
        <taxon>Ecdysozoa</taxon>
        <taxon>Arthropoda</taxon>
        <taxon>Hexapoda</taxon>
        <taxon>Insecta</taxon>
        <taxon>Pterygota</taxon>
        <taxon>Neoptera</taxon>
        <taxon>Polyneoptera</taxon>
        <taxon>Phasmatodea</taxon>
        <taxon>Timematodea</taxon>
        <taxon>Timematoidea</taxon>
        <taxon>Timematidae</taxon>
        <taxon>Timema</taxon>
    </lineage>
</organism>
<dbReference type="PANTHER" id="PTHR46880">
    <property type="entry name" value="RAS-ASSOCIATING DOMAIN-CONTAINING PROTEIN"/>
    <property type="match status" value="1"/>
</dbReference>
<sequence length="265" mass="29664">MDAFVTQNRKQLAHTEEKKSVGVSVSEPDVNLTVSEVIPKGDGVCVVSEVTLKEVNCTSDITSGNNLKSEWPEILTAAVWDEKEKTFYGLYHDNFRSIEIARTESFQGMKFDRLNEIEVEATNKVYRSAYVIAKDDRPYYDHAELSQLQQLNGAVISPCVQSRFKVANIIDHSLQTYNGKVSVIIDESTTLSTRTTSIVYLKCEKDKSTDTHFIFLDLIELPNITTKFSTDNLLICLSTTNLVSFKCDCAVAMPGRKSGVGQRPQ</sequence>